<dbReference type="OrthoDB" id="10070851at2759"/>
<dbReference type="PROSITE" id="PS51778">
    <property type="entry name" value="VAST"/>
    <property type="match status" value="1"/>
</dbReference>
<dbReference type="InterPro" id="IPR011993">
    <property type="entry name" value="PH-like_dom_sf"/>
</dbReference>
<dbReference type="PROSITE" id="PS50003">
    <property type="entry name" value="PH_DOMAIN"/>
    <property type="match status" value="1"/>
</dbReference>
<accession>A0A4C2EAR2</accession>
<dbReference type="GO" id="GO:0005789">
    <property type="term" value="C:endoplasmic reticulum membrane"/>
    <property type="evidence" value="ECO:0007669"/>
    <property type="project" value="UniProtKB-SubCell"/>
</dbReference>
<dbReference type="InterPro" id="IPR027267">
    <property type="entry name" value="AH/BAR_dom_sf"/>
</dbReference>
<feature type="coiled-coil region" evidence="6">
    <location>
        <begin position="252"/>
        <end position="279"/>
    </location>
</feature>
<dbReference type="SUPFAM" id="SSF103657">
    <property type="entry name" value="BAR/IMD domain-like"/>
    <property type="match status" value="1"/>
</dbReference>
<dbReference type="InterPro" id="IPR031968">
    <property type="entry name" value="VASt"/>
</dbReference>
<dbReference type="InterPro" id="IPR042067">
    <property type="entry name" value="Sip3_PH"/>
</dbReference>
<dbReference type="Pfam" id="PF00169">
    <property type="entry name" value="PH"/>
    <property type="match status" value="1"/>
</dbReference>
<evidence type="ECO:0000256" key="5">
    <source>
        <dbReference type="ARBA" id="ARBA00037847"/>
    </source>
</evidence>
<dbReference type="Proteomes" id="UP000301737">
    <property type="component" value="Unassembled WGS sequence"/>
</dbReference>
<dbReference type="Gene3D" id="2.30.29.30">
    <property type="entry name" value="Pleckstrin-homology domain (PH domain)/Phosphotyrosine-binding domain (PTB)"/>
    <property type="match status" value="1"/>
</dbReference>
<keyword evidence="2 7" id="KW-0812">Transmembrane</keyword>
<evidence type="ECO:0000313" key="11">
    <source>
        <dbReference type="Proteomes" id="UP000301737"/>
    </source>
</evidence>
<dbReference type="InterPro" id="IPR004148">
    <property type="entry name" value="BAR_dom"/>
</dbReference>
<dbReference type="InterPro" id="IPR039463">
    <property type="entry name" value="Sip3/Lam1_BAR"/>
</dbReference>
<dbReference type="AlphaFoldDB" id="A0A4C2EAR2"/>
<evidence type="ECO:0000256" key="3">
    <source>
        <dbReference type="ARBA" id="ARBA00022989"/>
    </source>
</evidence>
<feature type="domain" description="VASt" evidence="9">
    <location>
        <begin position="772"/>
        <end position="974"/>
    </location>
</feature>
<dbReference type="CDD" id="cd13280">
    <property type="entry name" value="PH_SIP3"/>
    <property type="match status" value="1"/>
</dbReference>
<feature type="coiled-coil region" evidence="6">
    <location>
        <begin position="707"/>
        <end position="734"/>
    </location>
</feature>
<evidence type="ECO:0000256" key="7">
    <source>
        <dbReference type="SAM" id="Phobius"/>
    </source>
</evidence>
<keyword evidence="4 7" id="KW-0472">Membrane</keyword>
<dbReference type="Gene3D" id="1.20.1270.60">
    <property type="entry name" value="Arfaptin homology (AH) domain/BAR domain"/>
    <property type="match status" value="1"/>
</dbReference>
<feature type="domain" description="PH" evidence="8">
    <location>
        <begin position="310"/>
        <end position="424"/>
    </location>
</feature>
<dbReference type="Pfam" id="PF16746">
    <property type="entry name" value="BAR_3"/>
    <property type="match status" value="1"/>
</dbReference>
<evidence type="ECO:0000256" key="2">
    <source>
        <dbReference type="ARBA" id="ARBA00022692"/>
    </source>
</evidence>
<comment type="caution">
    <text evidence="10">The sequence shown here is derived from an EMBL/GenBank/DDBJ whole genome shotgun (WGS) entry which is preliminary data.</text>
</comment>
<protein>
    <submittedName>
        <fullName evidence="10">SNF1-interacting protein</fullName>
    </submittedName>
</protein>
<dbReference type="SMART" id="SM00233">
    <property type="entry name" value="PH"/>
    <property type="match status" value="1"/>
</dbReference>
<keyword evidence="3 7" id="KW-1133">Transmembrane helix</keyword>
<name>A0A4C2EAR2_9SACH</name>
<sequence>MTEQKPNKDFEWKRLKLISVSFKEASLDTPTFRAHVNHFQTKVEVLEDWIEKTVGFSENHYDVSLDDFRRAQSTFLTQLLPSPIVLSNGFVDNQLYTPWLVETFNREYANFNIILLKMLSGQDSGYPDVVLELVTKSIEPYKNKRANFEYYQNKHDTMLSQQQAVNINNPSITPGSLREDAIKLYDLKQSYLEASLELIVAIATMKLGVDKFVMQIIGLTQLKNTFTFQHSGQKVDLTPLLNEKFSSYSEWVENSNDAAQSLQNEIKNAKHQVLQFAAHRFSPSRDLHDYNFKTINPALLDDSPVHEESSPEKSGWLYMKTSLSSPQRTIWVRRWCFLKNSVFGIFLLSLSKTFVEETDKFGVFLTNVRYEPNEDRKCCFELKIVDSKSQKKEESAPKEIKIIFQTESFDELKSWISAFSQAKSYASQLDHDSIEYDMAFKRFSPEFFEFASSTTTSMDQTLVSFNDHTKPLVNLLDADLPIRSTSLTPEGKLCHLSMAVTPMATKMTPVAILANFYHKENWFPNAVLANIWGTTDWSEYAISDEALNPLIRMKNDKSENNEHQSRPHTTNYPSFYPSRMTVSDIQFKSLFFTIDHRLGKFPDELLLFSFSTFWCPNKRQKFSATCYVTANNIFCYMNSMGFINLTHLNLKDLVSVEEGKTSNNMIKIYNMEGLQLRMYVYFQNHKMVTEKLQYLLENKTRAQPRSEEEIMRKFEQIDQKYEAIEKELDSVEKEDNAPSLSHNMPNDMMNIFWSMGAPAVECFTRSKELQSSSTMTYHHTYDVSPRTLMHILFGDQSIAFPRSFFLANRQDRYNHASEWREKRTPEGKLQLVREIQFGLNITDRYLGDASYKEKVRGTQTTVKQNISRMTEGKYYEVDQDSFFVQVVFCNPLRVTTKYVIMQPHESDIPTNDDSSSSALFYVYYNLEFINNKTGKTLKNLSFAEKTVLQWAVKFTQKEYIYLKKTIRYYIEKIGTHGKLVKAVKLCGKIGVVLSQNDSRSNKEHMKNENEPEVTNMIVYNFSLVLRIIIKAFFYRVVNFTFVALRTIVGFFFVVGSGLSHINKTLVVILALSVGLNVLLFGRSTVTYWLVRRAENTFRELTEDKHNNVMQRAIFIKDLDLLVTDLSYERENLAFNKFKELSANDNYIYRDTRKQVALRRNELLVELKILQNIERELVQGKYREFLLSEQNQCGTVKSDMRDVWDNSTELINYCESCDRELNRLTALLL</sequence>
<keyword evidence="11" id="KW-1185">Reference proteome</keyword>
<dbReference type="CDD" id="cd07609">
    <property type="entry name" value="BAR_SIP3_fungi"/>
    <property type="match status" value="1"/>
</dbReference>
<gene>
    <name evidence="10" type="primary">SIP3</name>
    <name evidence="10" type="ORF">ZYGM_000756</name>
</gene>
<evidence type="ECO:0000256" key="4">
    <source>
        <dbReference type="ARBA" id="ARBA00023136"/>
    </source>
</evidence>
<reference evidence="10 11" key="1">
    <citation type="submission" date="2019-01" db="EMBL/GenBank/DDBJ databases">
        <title>Draft Genome Sequencing of Zygosaccharomyces mellis Ca-7.</title>
        <authorList>
            <person name="Shiwa Y."/>
            <person name="Kanesaki Y."/>
            <person name="Ishige T."/>
            <person name="Mura K."/>
            <person name="Hori T."/>
            <person name="Tamura T."/>
        </authorList>
    </citation>
    <scope>NUCLEOTIDE SEQUENCE [LARGE SCALE GENOMIC DNA]</scope>
    <source>
        <strain evidence="10 11">Ca-7</strain>
    </source>
</reference>
<evidence type="ECO:0000313" key="10">
    <source>
        <dbReference type="EMBL" id="GCF00934.1"/>
    </source>
</evidence>
<evidence type="ECO:0000259" key="9">
    <source>
        <dbReference type="PROSITE" id="PS51778"/>
    </source>
</evidence>
<organism evidence="10 11">
    <name type="scientific">Zygosaccharomyces mellis</name>
    <dbReference type="NCBI Taxonomy" id="42258"/>
    <lineage>
        <taxon>Eukaryota</taxon>
        <taxon>Fungi</taxon>
        <taxon>Dikarya</taxon>
        <taxon>Ascomycota</taxon>
        <taxon>Saccharomycotina</taxon>
        <taxon>Saccharomycetes</taxon>
        <taxon>Saccharomycetales</taxon>
        <taxon>Saccharomycetaceae</taxon>
        <taxon>Zygosaccharomyces</taxon>
    </lineage>
</organism>
<dbReference type="PANTHER" id="PTHR14248">
    <property type="entry name" value="CYCLIN Y, ISOFORM A"/>
    <property type="match status" value="1"/>
</dbReference>
<proteinExistence type="predicted"/>
<dbReference type="Pfam" id="PF16016">
    <property type="entry name" value="VASt"/>
    <property type="match status" value="1"/>
</dbReference>
<feature type="transmembrane region" description="Helical" evidence="7">
    <location>
        <begin position="1041"/>
        <end position="1061"/>
    </location>
</feature>
<keyword evidence="6" id="KW-0175">Coiled coil</keyword>
<evidence type="ECO:0000259" key="8">
    <source>
        <dbReference type="PROSITE" id="PS50003"/>
    </source>
</evidence>
<evidence type="ECO:0000256" key="6">
    <source>
        <dbReference type="SAM" id="Coils"/>
    </source>
</evidence>
<dbReference type="InterPro" id="IPR001849">
    <property type="entry name" value="PH_domain"/>
</dbReference>
<dbReference type="SUPFAM" id="SSF50729">
    <property type="entry name" value="PH domain-like"/>
    <property type="match status" value="1"/>
</dbReference>
<evidence type="ECO:0000256" key="1">
    <source>
        <dbReference type="ARBA" id="ARBA00004586"/>
    </source>
</evidence>
<dbReference type="EMBL" id="BIMX01000024">
    <property type="protein sequence ID" value="GCF00934.1"/>
    <property type="molecule type" value="Genomic_DNA"/>
</dbReference>
<comment type="subcellular location">
    <subcellularLocation>
        <location evidence="5">Endomembrane system</location>
        <topology evidence="5">Single-pass membrane protein</topology>
    </subcellularLocation>
    <subcellularLocation>
        <location evidence="1">Endoplasmic reticulum membrane</location>
    </subcellularLocation>
</comment>
<feature type="transmembrane region" description="Helical" evidence="7">
    <location>
        <begin position="1067"/>
        <end position="1090"/>
    </location>
</feature>